<protein>
    <recommendedName>
        <fullName evidence="3">DUF4760 domain-containing protein</fullName>
    </recommendedName>
</protein>
<name>A0A385FVG7_9ZZZZ</name>
<feature type="transmembrane region" description="Helical" evidence="1">
    <location>
        <begin position="31"/>
        <end position="58"/>
    </location>
</feature>
<keyword evidence="1" id="KW-0812">Transmembrane</keyword>
<dbReference type="EMBL" id="MH687390">
    <property type="protein sequence ID" value="AXV45658.1"/>
    <property type="molecule type" value="Genomic_DNA"/>
</dbReference>
<gene>
    <name evidence="2" type="ORF">TRI7_00009</name>
</gene>
<evidence type="ECO:0000313" key="2">
    <source>
        <dbReference type="EMBL" id="AXV45658.1"/>
    </source>
</evidence>
<evidence type="ECO:0008006" key="3">
    <source>
        <dbReference type="Google" id="ProtNLM"/>
    </source>
</evidence>
<feature type="transmembrane region" description="Helical" evidence="1">
    <location>
        <begin position="7"/>
        <end position="25"/>
    </location>
</feature>
<evidence type="ECO:0000256" key="1">
    <source>
        <dbReference type="SAM" id="Phobius"/>
    </source>
</evidence>
<keyword evidence="1" id="KW-1133">Transmembrane helix</keyword>
<reference evidence="2" key="1">
    <citation type="submission" date="2018-07" db="EMBL/GenBank/DDBJ databases">
        <title>Functional screening for triclosan resistance in a wastewater metagenome and isolates of Escherichia coli and Enterococcus spp. from a large Canadian healthcare region.</title>
        <authorList>
            <person name="Cameron A."/>
            <person name="Barbieri R."/>
            <person name="Read R.R."/>
            <person name="Church D.L."/>
            <person name="Adator E.H."/>
            <person name="McAllister T.A."/>
        </authorList>
    </citation>
    <scope>NUCLEOTIDE SEQUENCE</scope>
</reference>
<accession>A0A385FVG7</accession>
<dbReference type="AlphaFoldDB" id="A0A385FVG7"/>
<organism evidence="2">
    <name type="scientific">uncultured organism</name>
    <dbReference type="NCBI Taxonomy" id="155900"/>
    <lineage>
        <taxon>unclassified sequences</taxon>
        <taxon>environmental samples</taxon>
    </lineage>
</organism>
<proteinExistence type="predicted"/>
<sequence>MKHYSTIIAVIGLLSVGVMIGLVISDNNSSYTSLISTIAAIFQSCIGGLTLLVAYWVYKSWQRQLLYPRYIEAMNSLYDEFHKIHQTTSDYRDLSGDEFNAIAHDYDVYVRIFNKYQSLSSRHELLIRRFARESTVDFILGDAVTDAFEGYIQRLDKAKNETSVREENEIGRELYKYTQEYNKWHDAGLP</sequence>
<keyword evidence="1" id="KW-0472">Membrane</keyword>